<keyword evidence="1" id="KW-0677">Repeat</keyword>
<keyword evidence="2" id="KW-0547">Nucleotide-binding</keyword>
<dbReference type="Gene3D" id="1.20.5.4130">
    <property type="match status" value="1"/>
</dbReference>
<dbReference type="eggNOG" id="KOG4658">
    <property type="taxonomic scope" value="Eukaryota"/>
</dbReference>
<dbReference type="Pfam" id="PF00931">
    <property type="entry name" value="NB-ARC"/>
    <property type="match status" value="1"/>
</dbReference>
<dbReference type="Gene3D" id="3.40.50.300">
    <property type="entry name" value="P-loop containing nucleotide triphosphate hydrolases"/>
    <property type="match status" value="1"/>
</dbReference>
<evidence type="ECO:0000313" key="7">
    <source>
        <dbReference type="EMBL" id="KMS95539.1"/>
    </source>
</evidence>
<dbReference type="EMBL" id="KQ090455">
    <property type="protein sequence ID" value="KMS95539.1"/>
    <property type="molecule type" value="Genomic_DNA"/>
</dbReference>
<dbReference type="InterPro" id="IPR002182">
    <property type="entry name" value="NB-ARC"/>
</dbReference>
<evidence type="ECO:0000256" key="1">
    <source>
        <dbReference type="ARBA" id="ARBA00022737"/>
    </source>
</evidence>
<gene>
    <name evidence="7" type="ORF">BVRB_007230</name>
</gene>
<dbReference type="PANTHER" id="PTHR36766:SF35">
    <property type="entry name" value="DISEASE RESISTANCE PROTEIN RGA3"/>
    <property type="match status" value="1"/>
</dbReference>
<evidence type="ECO:0008006" key="9">
    <source>
        <dbReference type="Google" id="ProtNLM"/>
    </source>
</evidence>
<keyword evidence="4" id="KW-0067">ATP-binding</keyword>
<evidence type="ECO:0000259" key="6">
    <source>
        <dbReference type="Pfam" id="PF18052"/>
    </source>
</evidence>
<dbReference type="GO" id="GO:0005524">
    <property type="term" value="F:ATP binding"/>
    <property type="evidence" value="ECO:0007669"/>
    <property type="project" value="UniProtKB-KW"/>
</dbReference>
<name>A0A0J8B353_BETVV</name>
<dbReference type="Pfam" id="PF18052">
    <property type="entry name" value="Rx_N"/>
    <property type="match status" value="1"/>
</dbReference>
<evidence type="ECO:0000256" key="3">
    <source>
        <dbReference type="ARBA" id="ARBA00022821"/>
    </source>
</evidence>
<reference evidence="7 8" key="1">
    <citation type="journal article" date="2014" name="Nature">
        <title>The genome of the recently domesticated crop plant sugar beet (Beta vulgaris).</title>
        <authorList>
            <person name="Dohm J.C."/>
            <person name="Minoche A.E."/>
            <person name="Holtgrawe D."/>
            <person name="Capella-Gutierrez S."/>
            <person name="Zakrzewski F."/>
            <person name="Tafer H."/>
            <person name="Rupp O."/>
            <person name="Sorensen T.R."/>
            <person name="Stracke R."/>
            <person name="Reinhardt R."/>
            <person name="Goesmann A."/>
            <person name="Kraft T."/>
            <person name="Schulz B."/>
            <person name="Stadler P.F."/>
            <person name="Schmidt T."/>
            <person name="Gabaldon T."/>
            <person name="Lehrach H."/>
            <person name="Weisshaar B."/>
            <person name="Himmelbauer H."/>
        </authorList>
    </citation>
    <scope>NUCLEOTIDE SEQUENCE [LARGE SCALE GENOMIC DNA]</scope>
    <source>
        <tissue evidence="7">Taproot</tissue>
    </source>
</reference>
<dbReference type="Proteomes" id="UP000035740">
    <property type="component" value="Unassembled WGS sequence"/>
</dbReference>
<accession>A0A0J8B353</accession>
<dbReference type="PANTHER" id="PTHR36766">
    <property type="entry name" value="PLANT BROAD-SPECTRUM MILDEW RESISTANCE PROTEIN RPW8"/>
    <property type="match status" value="1"/>
</dbReference>
<proteinExistence type="predicted"/>
<evidence type="ECO:0000256" key="4">
    <source>
        <dbReference type="ARBA" id="ARBA00022840"/>
    </source>
</evidence>
<dbReference type="Gramene" id="KMS95539">
    <property type="protein sequence ID" value="KMS95539"/>
    <property type="gene ID" value="BVRB_007230"/>
</dbReference>
<keyword evidence="8" id="KW-1185">Reference proteome</keyword>
<feature type="domain" description="Disease resistance N-terminal" evidence="6">
    <location>
        <begin position="12"/>
        <end position="94"/>
    </location>
</feature>
<feature type="domain" description="NB-ARC" evidence="5">
    <location>
        <begin position="170"/>
        <end position="246"/>
    </location>
</feature>
<keyword evidence="3" id="KW-0611">Plant defense</keyword>
<dbReference type="OMA" id="MKIERHE"/>
<dbReference type="GO" id="GO:0006952">
    <property type="term" value="P:defense response"/>
    <property type="evidence" value="ECO:0007669"/>
    <property type="project" value="UniProtKB-KW"/>
</dbReference>
<sequence length="291" mass="32473">MEAVGIALSVAQTLFAALQSTQLKEICSIFGKESELVEFQNIVDTIKAVLLDADNKDNIPDNKTRLYIQQLKDVVYDADDPLDEFVTLAEQIQQIKGGKAYEKVRHFFSSRNPLAAAYNMSRGVKKIRKKLDAIASNHSKFDFCVDSEPIRRRRAETCSYVYEGNIVGREDDVKKIIGLLLDDSNMKENVSFLTIVGIGGLGKTALAQLVFSDKRLKSAFPLRLWTCVSDHDQEQLDVQGILRNILASDIVFPSGAAIELSPIDGYQHPRYAEPADNVSPYEGLARLLSTW</sequence>
<dbReference type="InterPro" id="IPR041118">
    <property type="entry name" value="Rx_N"/>
</dbReference>
<evidence type="ECO:0000259" key="5">
    <source>
        <dbReference type="Pfam" id="PF00931"/>
    </source>
</evidence>
<dbReference type="GO" id="GO:0043531">
    <property type="term" value="F:ADP binding"/>
    <property type="evidence" value="ECO:0007669"/>
    <property type="project" value="InterPro"/>
</dbReference>
<dbReference type="OrthoDB" id="5279713at2759"/>
<evidence type="ECO:0000256" key="2">
    <source>
        <dbReference type="ARBA" id="ARBA00022741"/>
    </source>
</evidence>
<evidence type="ECO:0000313" key="8">
    <source>
        <dbReference type="Proteomes" id="UP000035740"/>
    </source>
</evidence>
<organism evidence="7 8">
    <name type="scientific">Beta vulgaris subsp. vulgaris</name>
    <name type="common">Beet</name>
    <dbReference type="NCBI Taxonomy" id="3555"/>
    <lineage>
        <taxon>Eukaryota</taxon>
        <taxon>Viridiplantae</taxon>
        <taxon>Streptophyta</taxon>
        <taxon>Embryophyta</taxon>
        <taxon>Tracheophyta</taxon>
        <taxon>Spermatophyta</taxon>
        <taxon>Magnoliopsida</taxon>
        <taxon>eudicotyledons</taxon>
        <taxon>Gunneridae</taxon>
        <taxon>Pentapetalae</taxon>
        <taxon>Caryophyllales</taxon>
        <taxon>Chenopodiaceae</taxon>
        <taxon>Betoideae</taxon>
        <taxon>Beta</taxon>
    </lineage>
</organism>
<dbReference type="AlphaFoldDB" id="A0A0J8B353"/>
<dbReference type="SUPFAM" id="SSF52540">
    <property type="entry name" value="P-loop containing nucleoside triphosphate hydrolases"/>
    <property type="match status" value="1"/>
</dbReference>
<dbReference type="InterPro" id="IPR027417">
    <property type="entry name" value="P-loop_NTPase"/>
</dbReference>
<protein>
    <recommendedName>
        <fullName evidence="9">NB-ARC domain-containing protein</fullName>
    </recommendedName>
</protein>